<organism evidence="1 2">
    <name type="scientific">Paenibacillus nasutitermitis</name>
    <dbReference type="NCBI Taxonomy" id="1652958"/>
    <lineage>
        <taxon>Bacteria</taxon>
        <taxon>Bacillati</taxon>
        <taxon>Bacillota</taxon>
        <taxon>Bacilli</taxon>
        <taxon>Bacillales</taxon>
        <taxon>Paenibacillaceae</taxon>
        <taxon>Paenibacillus</taxon>
    </lineage>
</organism>
<evidence type="ECO:0000313" key="1">
    <source>
        <dbReference type="EMBL" id="GGD68651.1"/>
    </source>
</evidence>
<gene>
    <name evidence="1" type="ORF">GCM10010911_28040</name>
</gene>
<evidence type="ECO:0000313" key="2">
    <source>
        <dbReference type="Proteomes" id="UP000612456"/>
    </source>
</evidence>
<comment type="caution">
    <text evidence="1">The sequence shown here is derived from an EMBL/GenBank/DDBJ whole genome shotgun (WGS) entry which is preliminary data.</text>
</comment>
<dbReference type="AlphaFoldDB" id="A0A916YZ16"/>
<name>A0A916YZ16_9BACL</name>
<dbReference type="Proteomes" id="UP000612456">
    <property type="component" value="Unassembled WGS sequence"/>
</dbReference>
<proteinExistence type="predicted"/>
<dbReference type="EMBL" id="BMHP01000002">
    <property type="protein sequence ID" value="GGD68651.1"/>
    <property type="molecule type" value="Genomic_DNA"/>
</dbReference>
<sequence length="49" mass="5291">MSTGIIVGPEWDEKRGRHVVTNTLCGSANVIPFRVSRGQDALGVPLWGI</sequence>
<reference evidence="1" key="2">
    <citation type="submission" date="2020-09" db="EMBL/GenBank/DDBJ databases">
        <authorList>
            <person name="Sun Q."/>
            <person name="Zhou Y."/>
        </authorList>
    </citation>
    <scope>NUCLEOTIDE SEQUENCE</scope>
    <source>
        <strain evidence="1">CGMCC 1.15178</strain>
    </source>
</reference>
<keyword evidence="2" id="KW-1185">Reference proteome</keyword>
<reference evidence="1" key="1">
    <citation type="journal article" date="2014" name="Int. J. Syst. Evol. Microbiol.">
        <title>Complete genome sequence of Corynebacterium casei LMG S-19264T (=DSM 44701T), isolated from a smear-ripened cheese.</title>
        <authorList>
            <consortium name="US DOE Joint Genome Institute (JGI-PGF)"/>
            <person name="Walter F."/>
            <person name="Albersmeier A."/>
            <person name="Kalinowski J."/>
            <person name="Ruckert C."/>
        </authorList>
    </citation>
    <scope>NUCLEOTIDE SEQUENCE</scope>
    <source>
        <strain evidence="1">CGMCC 1.15178</strain>
    </source>
</reference>
<accession>A0A916YZ16</accession>
<protein>
    <submittedName>
        <fullName evidence="1">Uncharacterized protein</fullName>
    </submittedName>
</protein>